<feature type="non-terminal residue" evidence="1">
    <location>
        <position position="1"/>
    </location>
</feature>
<dbReference type="EMBL" id="AVOT02050037">
    <property type="protein sequence ID" value="MBW0545158.1"/>
    <property type="molecule type" value="Genomic_DNA"/>
</dbReference>
<evidence type="ECO:0000313" key="1">
    <source>
        <dbReference type="EMBL" id="MBW0545158.1"/>
    </source>
</evidence>
<dbReference type="Proteomes" id="UP000765509">
    <property type="component" value="Unassembled WGS sequence"/>
</dbReference>
<keyword evidence="2" id="KW-1185">Reference proteome</keyword>
<sequence>MGLIGFQGDKPITAVIVPPAPISHPNILPCPSPNNINRTPSQLDITNIPNMSLCNPHPNTPRTLPPPSFIEFDMNNPPTQVQSISPILSSEKTCLSLEEFSLNHHGIKKILNNALSEAEKNPVSIEIKDYLKKGLTFISQKEHELSSSQAIGLIDGNVEVIERDVPSICSSQSSLLEEVVPDGNHKKKSKIQNKPPPNIRCFMQQSVTINNTQQVVSMIPPTNTPFFPIVSSPPQCSNPQLLLQAHPNDLPSHDTPCHSPTLMVFHQYSLRKNKLIKRTYPIQKAHVTTLLNKVTTATF</sequence>
<organism evidence="1 2">
    <name type="scientific">Austropuccinia psidii MF-1</name>
    <dbReference type="NCBI Taxonomy" id="1389203"/>
    <lineage>
        <taxon>Eukaryota</taxon>
        <taxon>Fungi</taxon>
        <taxon>Dikarya</taxon>
        <taxon>Basidiomycota</taxon>
        <taxon>Pucciniomycotina</taxon>
        <taxon>Pucciniomycetes</taxon>
        <taxon>Pucciniales</taxon>
        <taxon>Sphaerophragmiaceae</taxon>
        <taxon>Austropuccinia</taxon>
    </lineage>
</organism>
<name>A0A9Q3FWF4_9BASI</name>
<gene>
    <name evidence="1" type="ORF">O181_084873</name>
</gene>
<comment type="caution">
    <text evidence="1">The sequence shown here is derived from an EMBL/GenBank/DDBJ whole genome shotgun (WGS) entry which is preliminary data.</text>
</comment>
<dbReference type="AlphaFoldDB" id="A0A9Q3FWF4"/>
<reference evidence="1" key="1">
    <citation type="submission" date="2021-03" db="EMBL/GenBank/DDBJ databases">
        <title>Draft genome sequence of rust myrtle Austropuccinia psidii MF-1, a brazilian biotype.</title>
        <authorList>
            <person name="Quecine M.C."/>
            <person name="Pachon D.M.R."/>
            <person name="Bonatelli M.L."/>
            <person name="Correr F.H."/>
            <person name="Franceschini L.M."/>
            <person name="Leite T.F."/>
            <person name="Margarido G.R.A."/>
            <person name="Almeida C.A."/>
            <person name="Ferrarezi J.A."/>
            <person name="Labate C.A."/>
        </authorList>
    </citation>
    <scope>NUCLEOTIDE SEQUENCE</scope>
    <source>
        <strain evidence="1">MF-1</strain>
    </source>
</reference>
<protein>
    <submittedName>
        <fullName evidence="1">Uncharacterized protein</fullName>
    </submittedName>
</protein>
<accession>A0A9Q3FWF4</accession>
<proteinExistence type="predicted"/>
<evidence type="ECO:0000313" key="2">
    <source>
        <dbReference type="Proteomes" id="UP000765509"/>
    </source>
</evidence>